<dbReference type="OrthoDB" id="159409at2"/>
<organism evidence="1 2">
    <name type="scientific">Heliorestis convoluta</name>
    <dbReference type="NCBI Taxonomy" id="356322"/>
    <lineage>
        <taxon>Bacteria</taxon>
        <taxon>Bacillati</taxon>
        <taxon>Bacillota</taxon>
        <taxon>Clostridia</taxon>
        <taxon>Eubacteriales</taxon>
        <taxon>Heliobacteriaceae</taxon>
        <taxon>Heliorestis</taxon>
    </lineage>
</organism>
<dbReference type="AlphaFoldDB" id="A0A5Q2MYL2"/>
<accession>A0A5Q2MYL2</accession>
<keyword evidence="2" id="KW-1185">Reference proteome</keyword>
<dbReference type="Gene3D" id="3.40.50.1000">
    <property type="entry name" value="HAD superfamily/HAD-like"/>
    <property type="match status" value="1"/>
</dbReference>
<proteinExistence type="predicted"/>
<dbReference type="RefSeq" id="WP_153725127.1">
    <property type="nucleotide sequence ID" value="NZ_CP045875.1"/>
</dbReference>
<dbReference type="Proteomes" id="UP000366051">
    <property type="component" value="Chromosome"/>
</dbReference>
<reference evidence="2" key="1">
    <citation type="submission" date="2019-11" db="EMBL/GenBank/DDBJ databases">
        <title>Genome sequence of Heliorestis convoluta strain HH, an alkaliphilic and minimalistic phototrophic bacterium from a soda lake in Egypt.</title>
        <authorList>
            <person name="Dewey E.D."/>
            <person name="Stokes L.M."/>
            <person name="Burchell B.M."/>
            <person name="Shaffer K.N."/>
            <person name="Huntington A.M."/>
            <person name="Baker J.M."/>
            <person name="Nadendla S."/>
            <person name="Giglio M.G."/>
            <person name="Touchman J.W."/>
            <person name="Blankenship R.E."/>
            <person name="Madigan M.T."/>
            <person name="Sattley W.M."/>
        </authorList>
    </citation>
    <scope>NUCLEOTIDE SEQUENCE [LARGE SCALE GENOMIC DNA]</scope>
    <source>
        <strain evidence="2">HH</strain>
    </source>
</reference>
<dbReference type="SUPFAM" id="SSF56784">
    <property type="entry name" value="HAD-like"/>
    <property type="match status" value="1"/>
</dbReference>
<dbReference type="InterPro" id="IPR023214">
    <property type="entry name" value="HAD_sf"/>
</dbReference>
<dbReference type="EMBL" id="CP045875">
    <property type="protein sequence ID" value="QGG47828.1"/>
    <property type="molecule type" value="Genomic_DNA"/>
</dbReference>
<dbReference type="KEGG" id="hcv:FTV88_1730"/>
<evidence type="ECO:0000313" key="1">
    <source>
        <dbReference type="EMBL" id="QGG47828.1"/>
    </source>
</evidence>
<name>A0A5Q2MYL2_9FIRM</name>
<dbReference type="InterPro" id="IPR036412">
    <property type="entry name" value="HAD-like_sf"/>
</dbReference>
<evidence type="ECO:0000313" key="2">
    <source>
        <dbReference type="Proteomes" id="UP000366051"/>
    </source>
</evidence>
<sequence length="154" mass="16720">MKIQIPGREVLVVEHLVLDYNGTIAEDGHLLSSVPPLLEDLSTLFKIHVITADTFGSVERECVSLPVTVHTLESTDHSREKEEFVRSLLGAVVAFGNGANDKEMLRSSDLGIAVLGPEGCAVETLRSAQIVVPSIEKGLALLQKPDRLIATLRR</sequence>
<gene>
    <name evidence="1" type="ORF">FTV88_1730</name>
</gene>
<protein>
    <submittedName>
        <fullName evidence="1">Soluble P-type ATPase, putative</fullName>
    </submittedName>
</protein>